<keyword evidence="5" id="KW-0106">Calcium</keyword>
<dbReference type="EMBL" id="JBHRUH010000011">
    <property type="protein sequence ID" value="MFC3291534.1"/>
    <property type="molecule type" value="Genomic_DNA"/>
</dbReference>
<dbReference type="InterPro" id="IPR001919">
    <property type="entry name" value="CBD2"/>
</dbReference>
<evidence type="ECO:0000256" key="5">
    <source>
        <dbReference type="ARBA" id="ARBA00022837"/>
    </source>
</evidence>
<dbReference type="InterPro" id="IPR011049">
    <property type="entry name" value="Serralysin-like_metalloprot_C"/>
</dbReference>
<evidence type="ECO:0000256" key="4">
    <source>
        <dbReference type="ARBA" id="ARBA00022737"/>
    </source>
</evidence>
<keyword evidence="8" id="KW-1185">Reference proteome</keyword>
<dbReference type="InterPro" id="IPR012291">
    <property type="entry name" value="CBM2_carb-bd_dom_sf"/>
</dbReference>
<organism evidence="7 8">
    <name type="scientific">Modicisalibacter luteus</name>
    <dbReference type="NCBI Taxonomy" id="453962"/>
    <lineage>
        <taxon>Bacteria</taxon>
        <taxon>Pseudomonadati</taxon>
        <taxon>Pseudomonadota</taxon>
        <taxon>Gammaproteobacteria</taxon>
        <taxon>Oceanospirillales</taxon>
        <taxon>Halomonadaceae</taxon>
        <taxon>Modicisalibacter</taxon>
    </lineage>
</organism>
<dbReference type="SUPFAM" id="SSF51120">
    <property type="entry name" value="beta-Roll"/>
    <property type="match status" value="2"/>
</dbReference>
<keyword evidence="4" id="KW-0677">Repeat</keyword>
<dbReference type="PANTHER" id="PTHR38340">
    <property type="entry name" value="S-LAYER PROTEIN"/>
    <property type="match status" value="1"/>
</dbReference>
<dbReference type="RefSeq" id="WP_019018877.1">
    <property type="nucleotide sequence ID" value="NZ_BMXD01000005.1"/>
</dbReference>
<dbReference type="InterPro" id="IPR001343">
    <property type="entry name" value="Hemolysn_Ca-bd"/>
</dbReference>
<comment type="caution">
    <text evidence="7">The sequence shown here is derived from an EMBL/GenBank/DDBJ whole genome shotgun (WGS) entry which is preliminary data.</text>
</comment>
<dbReference type="Gene3D" id="2.60.40.290">
    <property type="match status" value="4"/>
</dbReference>
<dbReference type="Gene3D" id="2.150.10.10">
    <property type="entry name" value="Serralysin-like metalloprotease, C-terminal"/>
    <property type="match status" value="2"/>
</dbReference>
<evidence type="ECO:0000256" key="1">
    <source>
        <dbReference type="ARBA" id="ARBA00001913"/>
    </source>
</evidence>
<dbReference type="PANTHER" id="PTHR38340:SF1">
    <property type="entry name" value="S-LAYER PROTEIN"/>
    <property type="match status" value="1"/>
</dbReference>
<feature type="domain" description="CBM2" evidence="6">
    <location>
        <begin position="1"/>
        <end position="104"/>
    </location>
</feature>
<accession>A0ABV7M0V9</accession>
<dbReference type="PROSITE" id="PS00330">
    <property type="entry name" value="HEMOLYSIN_CALCIUM"/>
    <property type="match status" value="4"/>
</dbReference>
<feature type="domain" description="CBM2" evidence="6">
    <location>
        <begin position="624"/>
        <end position="735"/>
    </location>
</feature>
<dbReference type="PRINTS" id="PR00313">
    <property type="entry name" value="CABNDNGRPT"/>
</dbReference>
<evidence type="ECO:0000313" key="8">
    <source>
        <dbReference type="Proteomes" id="UP001595640"/>
    </source>
</evidence>
<gene>
    <name evidence="7" type="ORF">ACFOEI_05600</name>
</gene>
<dbReference type="Pfam" id="PF08548">
    <property type="entry name" value="Peptidase_M10_C"/>
    <property type="match status" value="1"/>
</dbReference>
<dbReference type="InterPro" id="IPR018511">
    <property type="entry name" value="Hemolysin-typ_Ca-bd_CS"/>
</dbReference>
<dbReference type="SUPFAM" id="SSF51126">
    <property type="entry name" value="Pectin lyase-like"/>
    <property type="match status" value="1"/>
</dbReference>
<dbReference type="InterPro" id="IPR011050">
    <property type="entry name" value="Pectin_lyase_fold/virulence"/>
</dbReference>
<sequence>MVAQVEYRVTSQWDDGFVFEVVLSNSGTRTINDYQVGFNLPGEVTQVWNGRISAQEGERYLIADDDESNDLAPGETTSFKVKALNSSAQMPTGFTVNDQPVIVDAPAAEDPASEVSQRFVDGIASVQPGITAEALETLLNEAPQGATVRLAPGEFALNDSIVVTRSDVSLVGAGSGETILTFTDEALAKDDRQGLLFQGIQTASAGTLQADLSEGDRTLALENGHRLEVGDTVRLWQDNDAEYFEEIGNTTWQGSSNTPLRTSMAKIVALEGNTATLDRGVHFDMEGGKARIQRFDALENITVEGFSVGYRLGTPDPAVFSNTLSELKGYHAVEFDGTFGGHIEDVEIINGPSVAFEFSRSVDVSADGLRASGAFNKGSGGNGYAYELRESYDGTFTNLEDSGMRHSALFASWRSSVGNNVHVESTDRDINFHGGQDQNNTVHVDQSLRDPATDNLSPVLWINQGGETFGAPTDPTANQIAFNYVVGSRRDDVIPGSDLGVYLDGARGHDTLLGGAADDILTGGAGNDVLEGGEGADTALMLASIENYTIRALNDGSIFLDGNNDDDLLIDMERAVFAEGAVLDVDSRTVTQGQPMEVPSAEAILADDELIFTPPPEGDGLTEPPGVDDTLEVSASARFESVSRWSSGYVLAVKITNTGETEIENPRVSFDLPTEITQFYGASLLSQQGDTYTVNLGEGERLTSGETQHFSFKAYAPESHLPETLRLNEHIVDTDTTAIFAGDDSEPELSAQTKITSNVISSWGSGYTAEVIVENTSSLALVDPAISFDLPGGIDTLWNGVVEREGSRYTITDDNPATLQPGESWRFSYKSYDATQTLPTDPQVVGKVEAPISEPAVTQANIISAWSGGYTTEVLIENTSATAIANPTASFELAADIDTLWNGMMEREGNRYTVSDDSSNVLQPGDVWRFTYRVYDDQQSLPSDVVVEGQAEPAKTVPGEYQANVDSDGNLVTGEPGSTLVGSDGDDILNGLRGDDYLTGGNGEDRLVGGRGADKLTGGAGADTFAYLSTFDSTPLGTDTLLDFNRLEGDRIDVSAVDASTELEGQQNFTWLGTQGFSGKGGELRTSGASLQGDVNGDGVVDLEIEVLGVNSLAPGDVVIQK</sequence>
<protein>
    <submittedName>
        <fullName evidence="7">Cellulose binding domain-containing protein</fullName>
    </submittedName>
</protein>
<evidence type="ECO:0000256" key="3">
    <source>
        <dbReference type="ARBA" id="ARBA00022525"/>
    </source>
</evidence>
<dbReference type="Pfam" id="PF00553">
    <property type="entry name" value="CBM_2"/>
    <property type="match status" value="4"/>
</dbReference>
<evidence type="ECO:0000256" key="2">
    <source>
        <dbReference type="ARBA" id="ARBA00004613"/>
    </source>
</evidence>
<dbReference type="SMART" id="SM00637">
    <property type="entry name" value="CBD_II"/>
    <property type="match status" value="4"/>
</dbReference>
<dbReference type="PROSITE" id="PS51173">
    <property type="entry name" value="CBM2"/>
    <property type="match status" value="2"/>
</dbReference>
<evidence type="ECO:0000259" key="6">
    <source>
        <dbReference type="PROSITE" id="PS51173"/>
    </source>
</evidence>
<evidence type="ECO:0000313" key="7">
    <source>
        <dbReference type="EMBL" id="MFC3291534.1"/>
    </source>
</evidence>
<comment type="subcellular location">
    <subcellularLocation>
        <location evidence="2">Secreted</location>
    </subcellularLocation>
</comment>
<reference evidence="8" key="1">
    <citation type="journal article" date="2019" name="Int. J. Syst. Evol. Microbiol.">
        <title>The Global Catalogue of Microorganisms (GCM) 10K type strain sequencing project: providing services to taxonomists for standard genome sequencing and annotation.</title>
        <authorList>
            <consortium name="The Broad Institute Genomics Platform"/>
            <consortium name="The Broad Institute Genome Sequencing Center for Infectious Disease"/>
            <person name="Wu L."/>
            <person name="Ma J."/>
        </authorList>
    </citation>
    <scope>NUCLEOTIDE SEQUENCE [LARGE SCALE GENOMIC DNA]</scope>
    <source>
        <strain evidence="8">KCTC 12847</strain>
    </source>
</reference>
<name>A0ABV7M0V9_9GAMM</name>
<dbReference type="Proteomes" id="UP001595640">
    <property type="component" value="Unassembled WGS sequence"/>
</dbReference>
<dbReference type="InterPro" id="IPR008965">
    <property type="entry name" value="CBM2/CBM3_carb-bd_dom_sf"/>
</dbReference>
<dbReference type="SUPFAM" id="SSF49384">
    <property type="entry name" value="Carbohydrate-binding domain"/>
    <property type="match status" value="4"/>
</dbReference>
<comment type="cofactor">
    <cofactor evidence="1">
        <name>Ca(2+)</name>
        <dbReference type="ChEBI" id="CHEBI:29108"/>
    </cofactor>
</comment>
<dbReference type="InterPro" id="IPR050557">
    <property type="entry name" value="RTX_toxin/Mannuronan_C5-epim"/>
</dbReference>
<dbReference type="InterPro" id="IPR013858">
    <property type="entry name" value="Peptidase_M10B_C"/>
</dbReference>
<dbReference type="Pfam" id="PF00353">
    <property type="entry name" value="HemolysinCabind"/>
    <property type="match status" value="1"/>
</dbReference>
<proteinExistence type="predicted"/>
<keyword evidence="3" id="KW-0964">Secreted</keyword>